<dbReference type="STRING" id="1004.SAMN05661012_04049"/>
<evidence type="ECO:0000313" key="5">
    <source>
        <dbReference type="Proteomes" id="UP000183788"/>
    </source>
</evidence>
<dbReference type="Proteomes" id="UP000183788">
    <property type="component" value="Unassembled WGS sequence"/>
</dbReference>
<dbReference type="Proteomes" id="UP001326715">
    <property type="component" value="Chromosome"/>
</dbReference>
<accession>A0A1K1RPN9</accession>
<dbReference type="AlphaFoldDB" id="A0A1K1RPN9"/>
<feature type="domain" description="Alginate export" evidence="2">
    <location>
        <begin position="65"/>
        <end position="410"/>
    </location>
</feature>
<keyword evidence="1" id="KW-0732">Signal</keyword>
<proteinExistence type="predicted"/>
<keyword evidence="6" id="KW-1185">Reference proteome</keyword>
<sequence>MKRAFLCILALLPLFSYAQDTIKKRPTPKFLPLNYEEDYHYLSDKQLRTGLWAKLKYIPIWKGGYITIGGEIRPRGEFREHFKYGKGNEDQGFDWQQRSRLWADIHILPNLRVFGEVQSGTTYELDYAPSLTDYNPGELHQAFAEYTLNLGKSSKMYFRAGRQEILFNKARLFDVRQPPNNRRSYDAGRINVKAGAWNFGVIGGEEVQDKAGYFNDPSNKNLKFGSAYVSRKLGKALPNSTVELLYIYVDKKSASNNLFNGTKNTLSARIGGVEGGWNYDVELVGQSGKNVAGQNIHAWYVATESWYTFKPKWKPFVGTRIDIASGDKDSTDNKSNSYDYLWSKAMSWVPDFGYTNIAAVGPIFGCKPTTKLSIDFTVQELWRTSKEDGIYGMSGALLRSASAGTSSVIGTRCVAKAEYQLNPFLMCGCYVNETFKGKYLEQAGNAQNMVYAHLYSVFRF</sequence>
<name>A0A1K1RPN9_9BACT</name>
<dbReference type="EMBL" id="FPIZ01000013">
    <property type="protein sequence ID" value="SFW73764.1"/>
    <property type="molecule type" value="Genomic_DNA"/>
</dbReference>
<evidence type="ECO:0000313" key="6">
    <source>
        <dbReference type="Proteomes" id="UP001326715"/>
    </source>
</evidence>
<reference evidence="4 6" key="2">
    <citation type="submission" date="2023-11" db="EMBL/GenBank/DDBJ databases">
        <title>MicrobeMod: A computational toolkit for identifying prokaryotic methylation and restriction-modification with nanopore sequencing.</title>
        <authorList>
            <person name="Crits-Christoph A."/>
            <person name="Kang S.C."/>
            <person name="Lee H."/>
            <person name="Ostrov N."/>
        </authorList>
    </citation>
    <scope>NUCLEOTIDE SEQUENCE [LARGE SCALE GENOMIC DNA]</scope>
    <source>
        <strain evidence="4 6">ATCC 23090</strain>
    </source>
</reference>
<dbReference type="InterPro" id="IPR053728">
    <property type="entry name" value="Alginate_Permeability_Chnl"/>
</dbReference>
<dbReference type="Pfam" id="PF13372">
    <property type="entry name" value="Alginate_exp"/>
    <property type="match status" value="1"/>
</dbReference>
<organism evidence="3 5">
    <name type="scientific">Chitinophaga sancti</name>
    <dbReference type="NCBI Taxonomy" id="1004"/>
    <lineage>
        <taxon>Bacteria</taxon>
        <taxon>Pseudomonadati</taxon>
        <taxon>Bacteroidota</taxon>
        <taxon>Chitinophagia</taxon>
        <taxon>Chitinophagales</taxon>
        <taxon>Chitinophagaceae</taxon>
        <taxon>Chitinophaga</taxon>
    </lineage>
</organism>
<reference evidence="3 5" key="1">
    <citation type="submission" date="2016-11" db="EMBL/GenBank/DDBJ databases">
        <authorList>
            <person name="Jaros S."/>
            <person name="Januszkiewicz K."/>
            <person name="Wedrychowicz H."/>
        </authorList>
    </citation>
    <scope>NUCLEOTIDE SEQUENCE [LARGE SCALE GENOMIC DNA]</scope>
    <source>
        <strain evidence="3 5">DSM 784</strain>
    </source>
</reference>
<gene>
    <name evidence="3" type="ORF">SAMN05661012_04049</name>
    <name evidence="4" type="ORF">SR876_10065</name>
</gene>
<feature type="signal peptide" evidence="1">
    <location>
        <begin position="1"/>
        <end position="18"/>
    </location>
</feature>
<protein>
    <submittedName>
        <fullName evidence="3 4">Alginate export</fullName>
    </submittedName>
</protein>
<feature type="chain" id="PRO_5011978421" evidence="1">
    <location>
        <begin position="19"/>
        <end position="460"/>
    </location>
</feature>
<dbReference type="InterPro" id="IPR025388">
    <property type="entry name" value="Alginate_export_dom"/>
</dbReference>
<dbReference type="OrthoDB" id="311329at2"/>
<evidence type="ECO:0000256" key="1">
    <source>
        <dbReference type="SAM" id="SignalP"/>
    </source>
</evidence>
<evidence type="ECO:0000259" key="2">
    <source>
        <dbReference type="Pfam" id="PF13372"/>
    </source>
</evidence>
<dbReference type="RefSeq" id="WP_072363048.1">
    <property type="nucleotide sequence ID" value="NZ_CBHWAX010000009.1"/>
</dbReference>
<evidence type="ECO:0000313" key="4">
    <source>
        <dbReference type="EMBL" id="WQG91849.1"/>
    </source>
</evidence>
<dbReference type="EMBL" id="CP140154">
    <property type="protein sequence ID" value="WQG91849.1"/>
    <property type="molecule type" value="Genomic_DNA"/>
</dbReference>
<dbReference type="Gene3D" id="2.40.160.100">
    <property type="match status" value="1"/>
</dbReference>
<evidence type="ECO:0000313" key="3">
    <source>
        <dbReference type="EMBL" id="SFW73764.1"/>
    </source>
</evidence>